<dbReference type="OrthoDB" id="8958408at2759"/>
<sequence>MESARVAETQQNVLLEVLGYCRVNFLLSLYITGFLHAAVQRLEQKIDNLQSKHRNPEISEETTVAVGDCQLSWSLVQRLGPSPQTEHLGNPVGGWDSANVLPHNVGGKRNQRRRQRAQRVSEPKQEAARDAKEEDPRDNNMQKNDRAKRQRKHRKRPAAARSEPEEAPSIEEKKRTQQLIRRDVYDVCFKSSGLRSLRFAVSSYKE</sequence>
<protein>
    <submittedName>
        <fullName evidence="3">Uncharacterized protein si:zfos-905g2.1</fullName>
    </submittedName>
</protein>
<reference evidence="3" key="2">
    <citation type="submission" date="2025-08" db="UniProtKB">
        <authorList>
            <consortium name="RefSeq"/>
        </authorList>
    </citation>
    <scope>IDENTIFICATION</scope>
    <source>
        <tissue evidence="3">Blood</tissue>
    </source>
</reference>
<gene>
    <name evidence="3" type="primary">si:zfos-905g2.1</name>
</gene>
<accession>A0A979F8Y3</accession>
<dbReference type="AlphaFoldDB" id="A0A979F8Y3"/>
<organism evidence="2 3">
    <name type="scientific">Ictalurus punctatus</name>
    <name type="common">Channel catfish</name>
    <name type="synonym">Silurus punctatus</name>
    <dbReference type="NCBI Taxonomy" id="7998"/>
    <lineage>
        <taxon>Eukaryota</taxon>
        <taxon>Metazoa</taxon>
        <taxon>Chordata</taxon>
        <taxon>Craniata</taxon>
        <taxon>Vertebrata</taxon>
        <taxon>Euteleostomi</taxon>
        <taxon>Actinopterygii</taxon>
        <taxon>Neopterygii</taxon>
        <taxon>Teleostei</taxon>
        <taxon>Ostariophysi</taxon>
        <taxon>Siluriformes</taxon>
        <taxon>Ictaluridae</taxon>
        <taxon>Ictalurus</taxon>
    </lineage>
</organism>
<dbReference type="Proteomes" id="UP000221080">
    <property type="component" value="Chromosome 15"/>
</dbReference>
<dbReference type="GeneID" id="108275760"/>
<keyword evidence="2" id="KW-1185">Reference proteome</keyword>
<evidence type="ECO:0000313" key="3">
    <source>
        <dbReference type="RefSeq" id="XP_047016555.1"/>
    </source>
</evidence>
<feature type="region of interest" description="Disordered" evidence="1">
    <location>
        <begin position="82"/>
        <end position="177"/>
    </location>
</feature>
<dbReference type="KEGG" id="ipu:108275760"/>
<feature type="compositionally biased region" description="Basic and acidic residues" evidence="1">
    <location>
        <begin position="119"/>
        <end position="147"/>
    </location>
</feature>
<dbReference type="RefSeq" id="XP_047016555.1">
    <property type="nucleotide sequence ID" value="XM_047160599.1"/>
</dbReference>
<reference evidence="2" key="1">
    <citation type="journal article" date="2016" name="Nat. Commun.">
        <title>The channel catfish genome sequence provides insights into the evolution of scale formation in teleosts.</title>
        <authorList>
            <person name="Liu Z."/>
            <person name="Liu S."/>
            <person name="Yao J."/>
            <person name="Bao L."/>
            <person name="Zhang J."/>
            <person name="Li Y."/>
            <person name="Jiang C."/>
            <person name="Sun L."/>
            <person name="Wang R."/>
            <person name="Zhang Y."/>
            <person name="Zhou T."/>
            <person name="Zeng Q."/>
            <person name="Fu Q."/>
            <person name="Gao S."/>
            <person name="Li N."/>
            <person name="Koren S."/>
            <person name="Jiang Y."/>
            <person name="Zimin A."/>
            <person name="Xu P."/>
            <person name="Phillippy A.M."/>
            <person name="Geng X."/>
            <person name="Song L."/>
            <person name="Sun F."/>
            <person name="Li C."/>
            <person name="Wang X."/>
            <person name="Chen A."/>
            <person name="Jin Y."/>
            <person name="Yuan Z."/>
            <person name="Yang Y."/>
            <person name="Tan S."/>
            <person name="Peatman E."/>
            <person name="Lu J."/>
            <person name="Qin Z."/>
            <person name="Dunham R."/>
            <person name="Li Z."/>
            <person name="Sonstegard T."/>
            <person name="Feng J."/>
            <person name="Danzmann R.G."/>
            <person name="Schroeder S."/>
            <person name="Scheffler B."/>
            <person name="Duke M.V."/>
            <person name="Ballard L."/>
            <person name="Kucuktas H."/>
            <person name="Kaltenboeck L."/>
            <person name="Liu H."/>
            <person name="Armbruster J."/>
            <person name="Xie Y."/>
            <person name="Kirby M.L."/>
            <person name="Tian Y."/>
            <person name="Flanagan M.E."/>
            <person name="Mu W."/>
            <person name="Waldbieser G.C."/>
        </authorList>
    </citation>
    <scope>NUCLEOTIDE SEQUENCE [LARGE SCALE GENOMIC DNA]</scope>
    <source>
        <strain evidence="2">SDA103</strain>
    </source>
</reference>
<evidence type="ECO:0000256" key="1">
    <source>
        <dbReference type="SAM" id="MobiDB-lite"/>
    </source>
</evidence>
<name>A0A979F8Y3_ICTPU</name>
<proteinExistence type="predicted"/>
<evidence type="ECO:0000313" key="2">
    <source>
        <dbReference type="Proteomes" id="UP000221080"/>
    </source>
</evidence>
<feature type="compositionally biased region" description="Basic residues" evidence="1">
    <location>
        <begin position="148"/>
        <end position="158"/>
    </location>
</feature>